<feature type="compositionally biased region" description="Polar residues" evidence="9">
    <location>
        <begin position="761"/>
        <end position="775"/>
    </location>
</feature>
<evidence type="ECO:0000256" key="2">
    <source>
        <dbReference type="ARBA" id="ARBA00022527"/>
    </source>
</evidence>
<accession>A0A0C3GK06</accession>
<dbReference type="EC" id="2.7.11.1" evidence="1"/>
<dbReference type="SMART" id="SM00220">
    <property type="entry name" value="S_TKc"/>
    <property type="match status" value="1"/>
</dbReference>
<dbReference type="PROSITE" id="PS00108">
    <property type="entry name" value="PROTEIN_KINASE_ST"/>
    <property type="match status" value="1"/>
</dbReference>
<dbReference type="EMBL" id="KN832970">
    <property type="protein sequence ID" value="KIM91959.1"/>
    <property type="molecule type" value="Genomic_DNA"/>
</dbReference>
<dbReference type="GO" id="GO:0004674">
    <property type="term" value="F:protein serine/threonine kinase activity"/>
    <property type="evidence" value="ECO:0007669"/>
    <property type="project" value="UniProtKB-KW"/>
</dbReference>
<evidence type="ECO:0000313" key="11">
    <source>
        <dbReference type="EMBL" id="KIM91959.1"/>
    </source>
</evidence>
<dbReference type="Proteomes" id="UP000054166">
    <property type="component" value="Unassembled WGS sequence"/>
</dbReference>
<feature type="region of interest" description="Disordered" evidence="9">
    <location>
        <begin position="567"/>
        <end position="589"/>
    </location>
</feature>
<name>A0A0C3GK06_PILCF</name>
<dbReference type="SUPFAM" id="SSF56112">
    <property type="entry name" value="Protein kinase-like (PK-like)"/>
    <property type="match status" value="1"/>
</dbReference>
<feature type="compositionally biased region" description="Basic residues" evidence="9">
    <location>
        <begin position="478"/>
        <end position="489"/>
    </location>
</feature>
<evidence type="ECO:0000313" key="12">
    <source>
        <dbReference type="Proteomes" id="UP000054166"/>
    </source>
</evidence>
<keyword evidence="5" id="KW-0418">Kinase</keyword>
<proteinExistence type="predicted"/>
<dbReference type="PANTHER" id="PTHR24343:SF449">
    <property type="entry name" value="SERINE_THREONINE PROTEIN KINASE"/>
    <property type="match status" value="1"/>
</dbReference>
<dbReference type="Gene3D" id="1.10.510.10">
    <property type="entry name" value="Transferase(Phosphotransferase) domain 1"/>
    <property type="match status" value="1"/>
</dbReference>
<evidence type="ECO:0000256" key="3">
    <source>
        <dbReference type="ARBA" id="ARBA00022679"/>
    </source>
</evidence>
<protein>
    <recommendedName>
        <fullName evidence="1">non-specific serine/threonine protein kinase</fullName>
        <ecNumber evidence="1">2.7.11.1</ecNumber>
    </recommendedName>
</protein>
<reference evidence="11 12" key="1">
    <citation type="submission" date="2014-04" db="EMBL/GenBank/DDBJ databases">
        <authorList>
            <consortium name="DOE Joint Genome Institute"/>
            <person name="Kuo A."/>
            <person name="Tarkka M."/>
            <person name="Buscot F."/>
            <person name="Kohler A."/>
            <person name="Nagy L.G."/>
            <person name="Floudas D."/>
            <person name="Copeland A."/>
            <person name="Barry K.W."/>
            <person name="Cichocki N."/>
            <person name="Veneault-Fourrey C."/>
            <person name="LaButti K."/>
            <person name="Lindquist E.A."/>
            <person name="Lipzen A."/>
            <person name="Lundell T."/>
            <person name="Morin E."/>
            <person name="Murat C."/>
            <person name="Sun H."/>
            <person name="Tunlid A."/>
            <person name="Henrissat B."/>
            <person name="Grigoriev I.V."/>
            <person name="Hibbett D.S."/>
            <person name="Martin F."/>
            <person name="Nordberg H.P."/>
            <person name="Cantor M.N."/>
            <person name="Hua S.X."/>
        </authorList>
    </citation>
    <scope>NUCLEOTIDE SEQUENCE [LARGE SCALE GENOMIC DNA]</scope>
    <source>
        <strain evidence="11 12">F 1598</strain>
    </source>
</reference>
<keyword evidence="2" id="KW-0723">Serine/threonine-protein kinase</keyword>
<dbReference type="InterPro" id="IPR008271">
    <property type="entry name" value="Ser/Thr_kinase_AS"/>
</dbReference>
<dbReference type="PANTHER" id="PTHR24343">
    <property type="entry name" value="SERINE/THREONINE KINASE"/>
    <property type="match status" value="1"/>
</dbReference>
<keyword evidence="12" id="KW-1185">Reference proteome</keyword>
<sequence>MASSLIGDVLSPGDVVGEGIQLQGEDTRLVSVHPTDESEAPAQEFEVIRRLGTGSYAVVYLVREVLSRPAPSTDGHISIEGMELDDKITSRPTIEYGRDFAIKCLSKVDIDGEEALVAQKAEVTIHQSLRSHPNIATLHRTFETSSFLLLLLEFVPGEDLFYFLEKARDHYEPESPTSEQAISSSRTPPTPSLLSNLHPSLLLSRNRLRLIASMFSQMCDAVAACHDQQVFHRDIKPENFIVMDGWSTLPNGSRERKVIVKLTDFGLSTTDPESSDMDCGSAPYMSYECRNNVDPTYKPRAADVWSLGIVLINMLYHCNPWQDTAYGTCNSFDLYRKQPVAFFMQRFNGMTRSVAEYLATKVFCILDDPKDDSQRVEARDFGTWIKDLPAHLGDTNISGHKRVISTSSTQGFPIAASVPPSRRPSSRQTDINTHVHAAGLRSRAPSLGPAFGVERSTLFDQDLDRDEEGMYSRSTSTNKRRKRGARKGKGSGVPTPQPHLPGSAIDDTLETLATASQSLAREISKASRSSSKRRGDLPLDSTDMPPVPVIQAPPVVTKKASKWKLGFGKNTSSGEKPLASPVDEVPPSDINRSTAMSATANNVTNLIMGLSATTPSSSGISRSKTPDADQASSWARGRRPKSPVPPVPTGPRRSSPPLMWAHSAYSGHLAPQPFKRDQRANSPRTLSPSSTRSGRPVASSASSMTSSNWRNSTSSAMTSSSAFTSYSNSSSRSVSTQATSVSASSWRTQGTNQSKPRKSHSPVSMYSDPAQQQMPKNVKFLTGVPWELNELPRQMHMNPVGDIFGSPPPPRKQRVRNKPKDQLDTIVERSGMSPKTPVPVSESQEAMESHLDLEEVVVEDEDGVPKKVQKGQINALAKMLSALRR</sequence>
<dbReference type="HOGENOM" id="CLU_010087_0_0_1"/>
<keyword evidence="6" id="KW-0067">ATP-binding</keyword>
<feature type="compositionally biased region" description="Low complexity" evidence="9">
    <location>
        <begin position="682"/>
        <end position="745"/>
    </location>
</feature>
<dbReference type="InParanoid" id="A0A0C3GK06"/>
<feature type="region of interest" description="Disordered" evidence="9">
    <location>
        <begin position="464"/>
        <end position="504"/>
    </location>
</feature>
<dbReference type="GO" id="GO:0005524">
    <property type="term" value="F:ATP binding"/>
    <property type="evidence" value="ECO:0007669"/>
    <property type="project" value="UniProtKB-KW"/>
</dbReference>
<reference evidence="12" key="2">
    <citation type="submission" date="2015-01" db="EMBL/GenBank/DDBJ databases">
        <title>Evolutionary Origins and Diversification of the Mycorrhizal Mutualists.</title>
        <authorList>
            <consortium name="DOE Joint Genome Institute"/>
            <consortium name="Mycorrhizal Genomics Consortium"/>
            <person name="Kohler A."/>
            <person name="Kuo A."/>
            <person name="Nagy L.G."/>
            <person name="Floudas D."/>
            <person name="Copeland A."/>
            <person name="Barry K.W."/>
            <person name="Cichocki N."/>
            <person name="Veneault-Fourrey C."/>
            <person name="LaButti K."/>
            <person name="Lindquist E.A."/>
            <person name="Lipzen A."/>
            <person name="Lundell T."/>
            <person name="Morin E."/>
            <person name="Murat C."/>
            <person name="Riley R."/>
            <person name="Ohm R."/>
            <person name="Sun H."/>
            <person name="Tunlid A."/>
            <person name="Henrissat B."/>
            <person name="Grigoriev I.V."/>
            <person name="Hibbett D.S."/>
            <person name="Martin F."/>
        </authorList>
    </citation>
    <scope>NUCLEOTIDE SEQUENCE [LARGE SCALE GENOMIC DNA]</scope>
    <source>
        <strain evidence="12">F 1598</strain>
    </source>
</reference>
<dbReference type="Gene3D" id="3.30.200.20">
    <property type="entry name" value="Phosphorylase Kinase, domain 1"/>
    <property type="match status" value="1"/>
</dbReference>
<evidence type="ECO:0000256" key="5">
    <source>
        <dbReference type="ARBA" id="ARBA00022777"/>
    </source>
</evidence>
<dbReference type="GO" id="GO:0005634">
    <property type="term" value="C:nucleus"/>
    <property type="evidence" value="ECO:0007669"/>
    <property type="project" value="TreeGrafter"/>
</dbReference>
<feature type="region of interest" description="Disordered" evidence="9">
    <location>
        <begin position="520"/>
        <end position="550"/>
    </location>
</feature>
<feature type="domain" description="Protein kinase" evidence="10">
    <location>
        <begin position="45"/>
        <end position="437"/>
    </location>
</feature>
<feature type="compositionally biased region" description="Basic and acidic residues" evidence="9">
    <location>
        <begin position="818"/>
        <end position="827"/>
    </location>
</feature>
<feature type="region of interest" description="Disordered" evidence="9">
    <location>
        <begin position="804"/>
        <end position="850"/>
    </location>
</feature>
<gene>
    <name evidence="11" type="ORF">PILCRDRAFT_94142</name>
</gene>
<evidence type="ECO:0000259" key="10">
    <source>
        <dbReference type="PROSITE" id="PS50011"/>
    </source>
</evidence>
<evidence type="ECO:0000256" key="1">
    <source>
        <dbReference type="ARBA" id="ARBA00012513"/>
    </source>
</evidence>
<keyword evidence="4" id="KW-0547">Nucleotide-binding</keyword>
<dbReference type="Pfam" id="PF00069">
    <property type="entry name" value="Pkinase"/>
    <property type="match status" value="1"/>
</dbReference>
<dbReference type="GO" id="GO:0005737">
    <property type="term" value="C:cytoplasm"/>
    <property type="evidence" value="ECO:0007669"/>
    <property type="project" value="TreeGrafter"/>
</dbReference>
<keyword evidence="3" id="KW-0808">Transferase</keyword>
<evidence type="ECO:0000256" key="7">
    <source>
        <dbReference type="ARBA" id="ARBA00047899"/>
    </source>
</evidence>
<dbReference type="InterPro" id="IPR011009">
    <property type="entry name" value="Kinase-like_dom_sf"/>
</dbReference>
<evidence type="ECO:0000256" key="4">
    <source>
        <dbReference type="ARBA" id="ARBA00022741"/>
    </source>
</evidence>
<organism evidence="11 12">
    <name type="scientific">Piloderma croceum (strain F 1598)</name>
    <dbReference type="NCBI Taxonomy" id="765440"/>
    <lineage>
        <taxon>Eukaryota</taxon>
        <taxon>Fungi</taxon>
        <taxon>Dikarya</taxon>
        <taxon>Basidiomycota</taxon>
        <taxon>Agaricomycotina</taxon>
        <taxon>Agaricomycetes</taxon>
        <taxon>Agaricomycetidae</taxon>
        <taxon>Atheliales</taxon>
        <taxon>Atheliaceae</taxon>
        <taxon>Piloderma</taxon>
    </lineage>
</organism>
<feature type="compositionally biased region" description="Polar residues" evidence="9">
    <location>
        <begin position="614"/>
        <end position="623"/>
    </location>
</feature>
<evidence type="ECO:0000256" key="8">
    <source>
        <dbReference type="ARBA" id="ARBA00048679"/>
    </source>
</evidence>
<evidence type="ECO:0000256" key="9">
    <source>
        <dbReference type="SAM" id="MobiDB-lite"/>
    </source>
</evidence>
<feature type="region of interest" description="Disordered" evidence="9">
    <location>
        <begin position="614"/>
        <end position="776"/>
    </location>
</feature>
<comment type="catalytic activity">
    <reaction evidence="8">
        <text>L-seryl-[protein] + ATP = O-phospho-L-seryl-[protein] + ADP + H(+)</text>
        <dbReference type="Rhea" id="RHEA:17989"/>
        <dbReference type="Rhea" id="RHEA-COMP:9863"/>
        <dbReference type="Rhea" id="RHEA-COMP:11604"/>
        <dbReference type="ChEBI" id="CHEBI:15378"/>
        <dbReference type="ChEBI" id="CHEBI:29999"/>
        <dbReference type="ChEBI" id="CHEBI:30616"/>
        <dbReference type="ChEBI" id="CHEBI:83421"/>
        <dbReference type="ChEBI" id="CHEBI:456216"/>
        <dbReference type="EC" id="2.7.11.1"/>
    </reaction>
</comment>
<dbReference type="InterPro" id="IPR000719">
    <property type="entry name" value="Prot_kinase_dom"/>
</dbReference>
<dbReference type="AlphaFoldDB" id="A0A0C3GK06"/>
<dbReference type="OrthoDB" id="541276at2759"/>
<dbReference type="STRING" id="765440.A0A0C3GK06"/>
<evidence type="ECO:0000256" key="6">
    <source>
        <dbReference type="ARBA" id="ARBA00022840"/>
    </source>
</evidence>
<comment type="catalytic activity">
    <reaction evidence="7">
        <text>L-threonyl-[protein] + ATP = O-phospho-L-threonyl-[protein] + ADP + H(+)</text>
        <dbReference type="Rhea" id="RHEA:46608"/>
        <dbReference type="Rhea" id="RHEA-COMP:11060"/>
        <dbReference type="Rhea" id="RHEA-COMP:11605"/>
        <dbReference type="ChEBI" id="CHEBI:15378"/>
        <dbReference type="ChEBI" id="CHEBI:30013"/>
        <dbReference type="ChEBI" id="CHEBI:30616"/>
        <dbReference type="ChEBI" id="CHEBI:61977"/>
        <dbReference type="ChEBI" id="CHEBI:456216"/>
        <dbReference type="EC" id="2.7.11.1"/>
    </reaction>
</comment>
<dbReference type="PROSITE" id="PS50011">
    <property type="entry name" value="PROTEIN_KINASE_DOM"/>
    <property type="match status" value="1"/>
</dbReference>